<dbReference type="InterPro" id="IPR029149">
    <property type="entry name" value="Creatin/AminoP/Spt16_N"/>
</dbReference>
<sequence>MKRGLVVLDHAEIPEDERAGRVAALQRRLPADGVDVALVYGDVYRSDDVGYLTNLCIYWNEGIVAVPATGDPVFLTKLSPRVHTWMRRTSNVEDLRSGKSFGPLVKELLAGREPGVVGLVEGRLWPATIVADLTAALPGWELRPLGGLVREQRLVPSEHELALLRDGAALMARATAQVTPPGPATAWVSAAERELRGGGYAEVLVDTATTRDGVASIEITGQYRYGWLRAARVVAGTDGPAWASALDTALRAAIGAARDGAPETDLSAAARPALAGLPDGSVHDVAWTNQADLATNGDFERHAGDMRLALGAVGAITIDVALPDGGRAVVADTVLVGEESAECLTKG</sequence>
<organism evidence="2 3">
    <name type="scientific">Actinomadura alba</name>
    <dbReference type="NCBI Taxonomy" id="406431"/>
    <lineage>
        <taxon>Bacteria</taxon>
        <taxon>Bacillati</taxon>
        <taxon>Actinomycetota</taxon>
        <taxon>Actinomycetes</taxon>
        <taxon>Streptosporangiales</taxon>
        <taxon>Thermomonosporaceae</taxon>
        <taxon>Actinomadura</taxon>
    </lineage>
</organism>
<evidence type="ECO:0000259" key="1">
    <source>
        <dbReference type="Pfam" id="PF01321"/>
    </source>
</evidence>
<evidence type="ECO:0000313" key="3">
    <source>
        <dbReference type="Proteomes" id="UP000805614"/>
    </source>
</evidence>
<name>A0ABR7LJR0_9ACTN</name>
<gene>
    <name evidence="2" type="ORF">HKK74_06245</name>
</gene>
<keyword evidence="2" id="KW-0031">Aminopeptidase</keyword>
<dbReference type="EMBL" id="JABVEC010000003">
    <property type="protein sequence ID" value="MBC6465091.1"/>
    <property type="molecule type" value="Genomic_DNA"/>
</dbReference>
<dbReference type="InterPro" id="IPR036005">
    <property type="entry name" value="Creatinase/aminopeptidase-like"/>
</dbReference>
<dbReference type="Gene3D" id="3.90.230.10">
    <property type="entry name" value="Creatinase/methionine aminopeptidase superfamily"/>
    <property type="match status" value="1"/>
</dbReference>
<dbReference type="Gene3D" id="3.40.350.10">
    <property type="entry name" value="Creatinase/prolidase N-terminal domain"/>
    <property type="match status" value="1"/>
</dbReference>
<dbReference type="RefSeq" id="WP_187242107.1">
    <property type="nucleotide sequence ID" value="NZ_BAAAOK010000017.1"/>
</dbReference>
<dbReference type="InterPro" id="IPR000587">
    <property type="entry name" value="Creatinase_N"/>
</dbReference>
<keyword evidence="2" id="KW-0645">Protease</keyword>
<comment type="caution">
    <text evidence="2">The sequence shown here is derived from an EMBL/GenBank/DDBJ whole genome shotgun (WGS) entry which is preliminary data.</text>
</comment>
<dbReference type="GO" id="GO:0004177">
    <property type="term" value="F:aminopeptidase activity"/>
    <property type="evidence" value="ECO:0007669"/>
    <property type="project" value="UniProtKB-KW"/>
</dbReference>
<keyword evidence="3" id="KW-1185">Reference proteome</keyword>
<feature type="domain" description="Creatinase N-terminal" evidence="1">
    <location>
        <begin position="21"/>
        <end position="155"/>
    </location>
</feature>
<proteinExistence type="predicted"/>
<accession>A0ABR7LJR0</accession>
<dbReference type="Pfam" id="PF01321">
    <property type="entry name" value="Creatinase_N"/>
    <property type="match status" value="1"/>
</dbReference>
<dbReference type="Proteomes" id="UP000805614">
    <property type="component" value="Unassembled WGS sequence"/>
</dbReference>
<dbReference type="SUPFAM" id="SSF55920">
    <property type="entry name" value="Creatinase/aminopeptidase"/>
    <property type="match status" value="1"/>
</dbReference>
<reference evidence="2 3" key="1">
    <citation type="submission" date="2020-06" db="EMBL/GenBank/DDBJ databases">
        <title>Actinomadura xiongansis sp. nov., isolated from soil of Baiyangdian.</title>
        <authorList>
            <person name="Zhang X."/>
        </authorList>
    </citation>
    <scope>NUCLEOTIDE SEQUENCE [LARGE SCALE GENOMIC DNA]</scope>
    <source>
        <strain evidence="2 3">HBUM206468</strain>
    </source>
</reference>
<evidence type="ECO:0000313" key="2">
    <source>
        <dbReference type="EMBL" id="MBC6465091.1"/>
    </source>
</evidence>
<dbReference type="SUPFAM" id="SSF53092">
    <property type="entry name" value="Creatinase/prolidase N-terminal domain"/>
    <property type="match status" value="1"/>
</dbReference>
<keyword evidence="2" id="KW-0378">Hydrolase</keyword>
<protein>
    <submittedName>
        <fullName evidence="2">Aminopeptidase P family N-terminal domain-containing protein</fullName>
    </submittedName>
</protein>